<proteinExistence type="predicted"/>
<protein>
    <submittedName>
        <fullName evidence="1">Uncharacterized protein</fullName>
    </submittedName>
</protein>
<evidence type="ECO:0000313" key="1">
    <source>
        <dbReference type="EMBL" id="KAH3802207.1"/>
    </source>
</evidence>
<comment type="caution">
    <text evidence="1">The sequence shown here is derived from an EMBL/GenBank/DDBJ whole genome shotgun (WGS) entry which is preliminary data.</text>
</comment>
<evidence type="ECO:0000313" key="2">
    <source>
        <dbReference type="Proteomes" id="UP000828390"/>
    </source>
</evidence>
<accession>A0A9D4JBS6</accession>
<organism evidence="1 2">
    <name type="scientific">Dreissena polymorpha</name>
    <name type="common">Zebra mussel</name>
    <name type="synonym">Mytilus polymorpha</name>
    <dbReference type="NCBI Taxonomy" id="45954"/>
    <lineage>
        <taxon>Eukaryota</taxon>
        <taxon>Metazoa</taxon>
        <taxon>Spiralia</taxon>
        <taxon>Lophotrochozoa</taxon>
        <taxon>Mollusca</taxon>
        <taxon>Bivalvia</taxon>
        <taxon>Autobranchia</taxon>
        <taxon>Heteroconchia</taxon>
        <taxon>Euheterodonta</taxon>
        <taxon>Imparidentia</taxon>
        <taxon>Neoheterodontei</taxon>
        <taxon>Myida</taxon>
        <taxon>Dreissenoidea</taxon>
        <taxon>Dreissenidae</taxon>
        <taxon>Dreissena</taxon>
    </lineage>
</organism>
<name>A0A9D4JBS6_DREPO</name>
<dbReference type="Proteomes" id="UP000828390">
    <property type="component" value="Unassembled WGS sequence"/>
</dbReference>
<dbReference type="AlphaFoldDB" id="A0A9D4JBS6"/>
<gene>
    <name evidence="1" type="ORF">DPMN_155880</name>
</gene>
<reference evidence="1" key="1">
    <citation type="journal article" date="2019" name="bioRxiv">
        <title>The Genome of the Zebra Mussel, Dreissena polymorpha: A Resource for Invasive Species Research.</title>
        <authorList>
            <person name="McCartney M.A."/>
            <person name="Auch B."/>
            <person name="Kono T."/>
            <person name="Mallez S."/>
            <person name="Zhang Y."/>
            <person name="Obille A."/>
            <person name="Becker A."/>
            <person name="Abrahante J.E."/>
            <person name="Garbe J."/>
            <person name="Badalamenti J.P."/>
            <person name="Herman A."/>
            <person name="Mangelson H."/>
            <person name="Liachko I."/>
            <person name="Sullivan S."/>
            <person name="Sone E.D."/>
            <person name="Koren S."/>
            <person name="Silverstein K.A.T."/>
            <person name="Beckman K.B."/>
            <person name="Gohl D.M."/>
        </authorList>
    </citation>
    <scope>NUCLEOTIDE SEQUENCE</scope>
    <source>
        <strain evidence="1">Duluth1</strain>
        <tissue evidence="1">Whole animal</tissue>
    </source>
</reference>
<dbReference type="EMBL" id="JAIWYP010000007">
    <property type="protein sequence ID" value="KAH3802207.1"/>
    <property type="molecule type" value="Genomic_DNA"/>
</dbReference>
<reference evidence="1" key="2">
    <citation type="submission" date="2020-11" db="EMBL/GenBank/DDBJ databases">
        <authorList>
            <person name="McCartney M.A."/>
            <person name="Auch B."/>
            <person name="Kono T."/>
            <person name="Mallez S."/>
            <person name="Becker A."/>
            <person name="Gohl D.M."/>
            <person name="Silverstein K.A.T."/>
            <person name="Koren S."/>
            <person name="Bechman K.B."/>
            <person name="Herman A."/>
            <person name="Abrahante J.E."/>
            <person name="Garbe J."/>
        </authorList>
    </citation>
    <scope>NUCLEOTIDE SEQUENCE</scope>
    <source>
        <strain evidence="1">Duluth1</strain>
        <tissue evidence="1">Whole animal</tissue>
    </source>
</reference>
<sequence>MEYEIRKITEIEICLLFKWAGVGEKPEYPKEIPLVQYDDYQPNSNLYQNAIERYINKSGCEATTRNGPLIRKMQGTHRVLLQLSRFGSVLFRCLECQSY</sequence>
<keyword evidence="2" id="KW-1185">Reference proteome</keyword>